<geneLocation type="plasmid" evidence="1">
    <name>pRGRH0604</name>
</geneLocation>
<evidence type="ECO:0000313" key="1">
    <source>
        <dbReference type="EMBL" id="CRY95353.1"/>
    </source>
</evidence>
<name>A0A0H5Q0H9_9ZZZZ</name>
<dbReference type="EMBL" id="LN853233">
    <property type="protein sequence ID" value="CRY95353.1"/>
    <property type="molecule type" value="Genomic_DNA"/>
</dbReference>
<protein>
    <recommendedName>
        <fullName evidence="2">Replication initiation factor</fullName>
    </recommendedName>
</protein>
<reference evidence="1" key="2">
    <citation type="submission" date="2015-07" db="EMBL/GenBank/DDBJ databases">
        <title>Plasmids, circular viruses and viroids from rat gut.</title>
        <authorList>
            <person name="Jorgensen T.J."/>
            <person name="Hansen M.A."/>
            <person name="Xu Z."/>
            <person name="Tabak M.A."/>
            <person name="Sorensen S.J."/>
            <person name="Hansen L.H."/>
        </authorList>
    </citation>
    <scope>NUCLEOTIDE SEQUENCE</scope>
    <source>
        <plasmid evidence="1">pRGRH0604</plasmid>
    </source>
</reference>
<organism evidence="1">
    <name type="scientific">uncultured prokaryote</name>
    <dbReference type="NCBI Taxonomy" id="198431"/>
    <lineage>
        <taxon>unclassified sequences</taxon>
        <taxon>environmental samples</taxon>
    </lineage>
</organism>
<accession>A0A0H5Q0H9</accession>
<evidence type="ECO:0008006" key="2">
    <source>
        <dbReference type="Google" id="ProtNLM"/>
    </source>
</evidence>
<proteinExistence type="predicted"/>
<dbReference type="AlphaFoldDB" id="A0A0H5Q0H9"/>
<sequence length="383" mass="44969">MDKVISVDWLEYFVHVKDHELLGGIDKKSFGNYEFIRNEYGTKFFTYSYDIKERGRSIATMICRPRAKFIDDKVATIKIANYILYAETAYKIIDKLLMSLPVKVKGITRIDIACDLLTFENDYRPHKFIKDFVGKDKDDDGYIHHYGSKEFAIFGDKNLNSNSKFNYIRFGSRKSNVQCYIYNKSKELREIKDKPYIRDVWALNNLIVDKKDVWRVEISIKAQGLKVLDKETGQMYRIDSDYISRQSNIEAIFYAYADKYLHFGIKNGQKRAKDYNRLVLIKAEGNVPYRPYNPSTQKNSGRTEKIIIKRLLQASEEYIDMASYIRKSIIDTVNFFATICGQKEGVYKITERIKMLQSLCGYKYLRDDGLEMYSADYIDDYTL</sequence>
<reference evidence="1" key="1">
    <citation type="submission" date="2015-06" db="EMBL/GenBank/DDBJ databases">
        <authorList>
            <person name="Joergensen T."/>
        </authorList>
    </citation>
    <scope>NUCLEOTIDE SEQUENCE</scope>
    <source>
        <plasmid evidence="1">pRGRH0604</plasmid>
    </source>
</reference>
<keyword evidence="1" id="KW-0614">Plasmid</keyword>